<name>K5W999_PHACS</name>
<dbReference type="HOGENOM" id="CLU_1448194_0_0_1"/>
<feature type="region of interest" description="Disordered" evidence="1">
    <location>
        <begin position="95"/>
        <end position="187"/>
    </location>
</feature>
<dbReference type="EMBL" id="JH930468">
    <property type="protein sequence ID" value="EKM60523.1"/>
    <property type="molecule type" value="Genomic_DNA"/>
</dbReference>
<reference evidence="2 3" key="1">
    <citation type="journal article" date="2012" name="BMC Genomics">
        <title>Comparative genomics of the white-rot fungi, Phanerochaete carnosa and P. chrysosporium, to elucidate the genetic basis of the distinct wood types they colonize.</title>
        <authorList>
            <person name="Suzuki H."/>
            <person name="MacDonald J."/>
            <person name="Syed K."/>
            <person name="Salamov A."/>
            <person name="Hori C."/>
            <person name="Aerts A."/>
            <person name="Henrissat B."/>
            <person name="Wiebenga A."/>
            <person name="vanKuyk P.A."/>
            <person name="Barry K."/>
            <person name="Lindquist E."/>
            <person name="LaButti K."/>
            <person name="Lapidus A."/>
            <person name="Lucas S."/>
            <person name="Coutinho P."/>
            <person name="Gong Y."/>
            <person name="Samejima M."/>
            <person name="Mahadevan R."/>
            <person name="Abou-Zaid M."/>
            <person name="de Vries R.P."/>
            <person name="Igarashi K."/>
            <person name="Yadav J.S."/>
            <person name="Grigoriev I.V."/>
            <person name="Master E.R."/>
        </authorList>
    </citation>
    <scope>NUCLEOTIDE SEQUENCE [LARGE SCALE GENOMIC DNA]</scope>
    <source>
        <strain evidence="2 3">HHB-10118-sp</strain>
    </source>
</reference>
<gene>
    <name evidence="2" type="ORF">PHACADRAFT_203708</name>
</gene>
<accession>K5W999</accession>
<sequence>MPSLTTSTASLGSHVNDPGSDPFASVQPIGDVQRDMYGNMTLQESFQYAANSYTPPGHGIIQYDMLQMDEGYVNTDATLPDATFRSITHLPAGHSTQASIRPQPPPTRRHRPICGDSSSDIPLNPMPGHPWYQGPPTPHAILTSARQGVGQDSGIQGSHYSFSQFQYSGEPGPAGHQNSSAPGPLPH</sequence>
<dbReference type="RefSeq" id="XP_007389978.1">
    <property type="nucleotide sequence ID" value="XM_007389916.1"/>
</dbReference>
<proteinExistence type="predicted"/>
<dbReference type="InParanoid" id="K5W999"/>
<dbReference type="AlphaFoldDB" id="K5W999"/>
<dbReference type="KEGG" id="pco:PHACADRAFT_203708"/>
<evidence type="ECO:0000313" key="2">
    <source>
        <dbReference type="EMBL" id="EKM60523.1"/>
    </source>
</evidence>
<protein>
    <submittedName>
        <fullName evidence="2">Uncharacterized protein</fullName>
    </submittedName>
</protein>
<feature type="region of interest" description="Disordered" evidence="1">
    <location>
        <begin position="1"/>
        <end position="27"/>
    </location>
</feature>
<feature type="compositionally biased region" description="Pro residues" evidence="1">
    <location>
        <begin position="124"/>
        <end position="138"/>
    </location>
</feature>
<dbReference type="GeneID" id="18912213"/>
<organism evidence="2 3">
    <name type="scientific">Phanerochaete carnosa (strain HHB-10118-sp)</name>
    <name type="common">White-rot fungus</name>
    <name type="synonym">Peniophora carnosa</name>
    <dbReference type="NCBI Taxonomy" id="650164"/>
    <lineage>
        <taxon>Eukaryota</taxon>
        <taxon>Fungi</taxon>
        <taxon>Dikarya</taxon>
        <taxon>Basidiomycota</taxon>
        <taxon>Agaricomycotina</taxon>
        <taxon>Agaricomycetes</taxon>
        <taxon>Polyporales</taxon>
        <taxon>Phanerochaetaceae</taxon>
        <taxon>Phanerochaete</taxon>
    </lineage>
</organism>
<dbReference type="Proteomes" id="UP000008370">
    <property type="component" value="Unassembled WGS sequence"/>
</dbReference>
<feature type="compositionally biased region" description="Polar residues" evidence="1">
    <location>
        <begin position="1"/>
        <end position="13"/>
    </location>
</feature>
<evidence type="ECO:0000313" key="3">
    <source>
        <dbReference type="Proteomes" id="UP000008370"/>
    </source>
</evidence>
<evidence type="ECO:0000256" key="1">
    <source>
        <dbReference type="SAM" id="MobiDB-lite"/>
    </source>
</evidence>
<keyword evidence="3" id="KW-1185">Reference proteome</keyword>
<feature type="compositionally biased region" description="Polar residues" evidence="1">
    <location>
        <begin position="153"/>
        <end position="167"/>
    </location>
</feature>